<evidence type="ECO:0000313" key="6">
    <source>
        <dbReference type="Proteomes" id="UP000310477"/>
    </source>
</evidence>
<dbReference type="GO" id="GO:0070929">
    <property type="term" value="P:trans-translation"/>
    <property type="evidence" value="ECO:0007669"/>
    <property type="project" value="UniProtKB-UniRule"/>
</dbReference>
<gene>
    <name evidence="3 5" type="primary">smpB</name>
    <name evidence="5" type="ORF">FA045_05135</name>
</gene>
<dbReference type="AlphaFoldDB" id="A0A4U1C8H8"/>
<name>A0A4U1C8H8_9SPHI</name>
<comment type="similarity">
    <text evidence="3">Belongs to the SmpB family.</text>
</comment>
<dbReference type="PROSITE" id="PS01317">
    <property type="entry name" value="SSRP"/>
    <property type="match status" value="1"/>
</dbReference>
<dbReference type="Proteomes" id="UP000310477">
    <property type="component" value="Unassembled WGS sequence"/>
</dbReference>
<evidence type="ECO:0000256" key="2">
    <source>
        <dbReference type="ARBA" id="ARBA00022884"/>
    </source>
</evidence>
<dbReference type="InterPro" id="IPR020081">
    <property type="entry name" value="SsrA-bd_prot_CS"/>
</dbReference>
<comment type="subcellular location">
    <subcellularLocation>
        <location evidence="3">Cytoplasm</location>
    </subcellularLocation>
    <text evidence="3">The tmRNA-SmpB complex associates with stalled 70S ribosomes.</text>
</comment>
<reference evidence="5 6" key="1">
    <citation type="submission" date="2019-04" db="EMBL/GenBank/DDBJ databases">
        <title>Pedobacter sp. AR-2-6 sp. nov., isolated from Arctic soil.</title>
        <authorList>
            <person name="Dahal R.H."/>
            <person name="Kim D.-U."/>
        </authorList>
    </citation>
    <scope>NUCLEOTIDE SEQUENCE [LARGE SCALE GENOMIC DNA]</scope>
    <source>
        <strain evidence="5 6">AR-2-6</strain>
    </source>
</reference>
<evidence type="ECO:0000256" key="3">
    <source>
        <dbReference type="HAMAP-Rule" id="MF_00023"/>
    </source>
</evidence>
<dbReference type="InterPro" id="IPR000037">
    <property type="entry name" value="SsrA-bd_prot"/>
</dbReference>
<dbReference type="HAMAP" id="MF_00023">
    <property type="entry name" value="SmpB"/>
    <property type="match status" value="1"/>
</dbReference>
<keyword evidence="1 3" id="KW-0963">Cytoplasm</keyword>
<proteinExistence type="inferred from homology"/>
<evidence type="ECO:0000256" key="4">
    <source>
        <dbReference type="SAM" id="MobiDB-lite"/>
    </source>
</evidence>
<accession>A0A4U1C8H8</accession>
<dbReference type="SUPFAM" id="SSF74982">
    <property type="entry name" value="Small protein B (SmpB)"/>
    <property type="match status" value="1"/>
</dbReference>
<feature type="region of interest" description="Disordered" evidence="4">
    <location>
        <begin position="131"/>
        <end position="151"/>
    </location>
</feature>
<sequence>MTMKNDIQIKNKRAYFDYHILDSYVAGIALLGTEIKAIRQGKANMTDAFCMFIGDVLYVRNLHISEYSHSSFHHHDIKRDRVLLLHKKELKKLKIKGEEKGFTIVPLRIFTNERGFAKMEIAIAQGKKEFDKRDSIKDRESKREMDRAMKV</sequence>
<dbReference type="OrthoDB" id="9805462at2"/>
<dbReference type="GO" id="GO:0070930">
    <property type="term" value="P:trans-translation-dependent protein tagging"/>
    <property type="evidence" value="ECO:0007669"/>
    <property type="project" value="TreeGrafter"/>
</dbReference>
<protein>
    <recommendedName>
        <fullName evidence="3">SsrA-binding protein</fullName>
    </recommendedName>
    <alternativeName>
        <fullName evidence="3">Small protein B</fullName>
    </alternativeName>
</protein>
<dbReference type="NCBIfam" id="TIGR00086">
    <property type="entry name" value="smpB"/>
    <property type="match status" value="1"/>
</dbReference>
<evidence type="ECO:0000313" key="5">
    <source>
        <dbReference type="EMBL" id="TKC02662.1"/>
    </source>
</evidence>
<dbReference type="Pfam" id="PF01668">
    <property type="entry name" value="SmpB"/>
    <property type="match status" value="1"/>
</dbReference>
<dbReference type="InterPro" id="IPR023620">
    <property type="entry name" value="SmpB"/>
</dbReference>
<dbReference type="GO" id="GO:0005829">
    <property type="term" value="C:cytosol"/>
    <property type="evidence" value="ECO:0007669"/>
    <property type="project" value="TreeGrafter"/>
</dbReference>
<dbReference type="PANTHER" id="PTHR30308">
    <property type="entry name" value="TMRNA-BINDING COMPONENT OF TRANS-TRANSLATION TAGGING COMPLEX"/>
    <property type="match status" value="1"/>
</dbReference>
<comment type="caution">
    <text evidence="5">The sequence shown here is derived from an EMBL/GenBank/DDBJ whole genome shotgun (WGS) entry which is preliminary data.</text>
</comment>
<dbReference type="NCBIfam" id="NF003843">
    <property type="entry name" value="PRK05422.1"/>
    <property type="match status" value="1"/>
</dbReference>
<keyword evidence="2 3" id="KW-0694">RNA-binding</keyword>
<comment type="function">
    <text evidence="3">Required for rescue of stalled ribosomes mediated by trans-translation. Binds to transfer-messenger RNA (tmRNA), required for stable association of tmRNA with ribosomes. tmRNA and SmpB together mimic tRNA shape, replacing the anticodon stem-loop with SmpB. tmRNA is encoded by the ssrA gene; the 2 termini fold to resemble tRNA(Ala) and it encodes a 'tag peptide', a short internal open reading frame. During trans-translation Ala-aminoacylated tmRNA acts like a tRNA, entering the A-site of stalled ribosomes, displacing the stalled mRNA. The ribosome then switches to translate the ORF on the tmRNA; the nascent peptide is terminated with the 'tag peptide' encoded by the tmRNA and targeted for degradation. The ribosome is freed to recommence translation, which seems to be the essential function of trans-translation.</text>
</comment>
<dbReference type="Gene3D" id="2.40.280.10">
    <property type="match status" value="1"/>
</dbReference>
<organism evidence="5 6">
    <name type="scientific">Pedobacter cryotolerans</name>
    <dbReference type="NCBI Taxonomy" id="2571270"/>
    <lineage>
        <taxon>Bacteria</taxon>
        <taxon>Pseudomonadati</taxon>
        <taxon>Bacteroidota</taxon>
        <taxon>Sphingobacteriia</taxon>
        <taxon>Sphingobacteriales</taxon>
        <taxon>Sphingobacteriaceae</taxon>
        <taxon>Pedobacter</taxon>
    </lineage>
</organism>
<dbReference type="EMBL" id="SWBO01000002">
    <property type="protein sequence ID" value="TKC02662.1"/>
    <property type="molecule type" value="Genomic_DNA"/>
</dbReference>
<dbReference type="GO" id="GO:0003723">
    <property type="term" value="F:RNA binding"/>
    <property type="evidence" value="ECO:0007669"/>
    <property type="project" value="UniProtKB-UniRule"/>
</dbReference>
<evidence type="ECO:0000256" key="1">
    <source>
        <dbReference type="ARBA" id="ARBA00022490"/>
    </source>
</evidence>
<dbReference type="PANTHER" id="PTHR30308:SF2">
    <property type="entry name" value="SSRA-BINDING PROTEIN"/>
    <property type="match status" value="1"/>
</dbReference>
<keyword evidence="6" id="KW-1185">Reference proteome</keyword>